<feature type="region of interest" description="Disordered" evidence="1">
    <location>
        <begin position="51"/>
        <end position="71"/>
    </location>
</feature>
<feature type="compositionally biased region" description="Basic and acidic residues" evidence="1">
    <location>
        <begin position="53"/>
        <end position="68"/>
    </location>
</feature>
<sequence>MLLLTASSPALAQITYESKVHHKHLRKQFLKQAENTVTQYKDTHLDVSSYNFKKGEPGRTRVKSEKYQYGEGTAPEKKKRFFFWKKKEKKQQKKSSKRY</sequence>
<comment type="caution">
    <text evidence="2">The sequence shown here is derived from an EMBL/GenBank/DDBJ whole genome shotgun (WGS) entry which is preliminary data.</text>
</comment>
<reference evidence="3" key="1">
    <citation type="journal article" date="2019" name="Int. J. Syst. Evol. Microbiol.">
        <title>The Global Catalogue of Microorganisms (GCM) 10K type strain sequencing project: providing services to taxonomists for standard genome sequencing and annotation.</title>
        <authorList>
            <consortium name="The Broad Institute Genomics Platform"/>
            <consortium name="The Broad Institute Genome Sequencing Center for Infectious Disease"/>
            <person name="Wu L."/>
            <person name="Ma J."/>
        </authorList>
    </citation>
    <scope>NUCLEOTIDE SEQUENCE [LARGE SCALE GENOMIC DNA]</scope>
    <source>
        <strain evidence="3">KCTC 42498</strain>
    </source>
</reference>
<gene>
    <name evidence="2" type="ORF">ACFSRY_04750</name>
</gene>
<evidence type="ECO:0000313" key="3">
    <source>
        <dbReference type="Proteomes" id="UP001597544"/>
    </source>
</evidence>
<evidence type="ECO:0000313" key="2">
    <source>
        <dbReference type="EMBL" id="MFD2513163.1"/>
    </source>
</evidence>
<dbReference type="Proteomes" id="UP001597544">
    <property type="component" value="Unassembled WGS sequence"/>
</dbReference>
<name>A0ABW5IID4_9BACT</name>
<dbReference type="RefSeq" id="WP_377503622.1">
    <property type="nucleotide sequence ID" value="NZ_JBHULU010000005.1"/>
</dbReference>
<accession>A0ABW5IID4</accession>
<evidence type="ECO:0000256" key="1">
    <source>
        <dbReference type="SAM" id="MobiDB-lite"/>
    </source>
</evidence>
<proteinExistence type="predicted"/>
<organism evidence="2 3">
    <name type="scientific">Pontibacter locisalis</name>
    <dbReference type="NCBI Taxonomy" id="1719035"/>
    <lineage>
        <taxon>Bacteria</taxon>
        <taxon>Pseudomonadati</taxon>
        <taxon>Bacteroidota</taxon>
        <taxon>Cytophagia</taxon>
        <taxon>Cytophagales</taxon>
        <taxon>Hymenobacteraceae</taxon>
        <taxon>Pontibacter</taxon>
    </lineage>
</organism>
<keyword evidence="3" id="KW-1185">Reference proteome</keyword>
<protein>
    <submittedName>
        <fullName evidence="2">Uncharacterized protein</fullName>
    </submittedName>
</protein>
<dbReference type="EMBL" id="JBHULU010000005">
    <property type="protein sequence ID" value="MFD2513163.1"/>
    <property type="molecule type" value="Genomic_DNA"/>
</dbReference>